<dbReference type="AlphaFoldDB" id="M0QI11"/>
<feature type="transmembrane region" description="Helical" evidence="2">
    <location>
        <begin position="7"/>
        <end position="30"/>
    </location>
</feature>
<accession>M0QI11</accession>
<keyword evidence="2" id="KW-1133">Transmembrane helix</keyword>
<organism evidence="3 4">
    <name type="scientific">Gordonia soli NBRC 108243</name>
    <dbReference type="NCBI Taxonomy" id="1223545"/>
    <lineage>
        <taxon>Bacteria</taxon>
        <taxon>Bacillati</taxon>
        <taxon>Actinomycetota</taxon>
        <taxon>Actinomycetes</taxon>
        <taxon>Mycobacteriales</taxon>
        <taxon>Gordoniaceae</taxon>
        <taxon>Gordonia</taxon>
    </lineage>
</organism>
<feature type="transmembrane region" description="Helical" evidence="2">
    <location>
        <begin position="124"/>
        <end position="144"/>
    </location>
</feature>
<dbReference type="Proteomes" id="UP000011666">
    <property type="component" value="Unassembled WGS sequence"/>
</dbReference>
<dbReference type="RefSeq" id="WP_007619599.1">
    <property type="nucleotide sequence ID" value="NZ_BANX01000011.1"/>
</dbReference>
<feature type="compositionally biased region" description="Polar residues" evidence="1">
    <location>
        <begin position="310"/>
        <end position="321"/>
    </location>
</feature>
<keyword evidence="2" id="KW-0472">Membrane</keyword>
<dbReference type="STRING" id="1223545.GS4_11_01900"/>
<keyword evidence="2" id="KW-0812">Transmembrane</keyword>
<proteinExistence type="predicted"/>
<name>M0QI11_9ACTN</name>
<evidence type="ECO:0000313" key="3">
    <source>
        <dbReference type="EMBL" id="GAC67921.1"/>
    </source>
</evidence>
<evidence type="ECO:0000313" key="4">
    <source>
        <dbReference type="Proteomes" id="UP000011666"/>
    </source>
</evidence>
<feature type="transmembrane region" description="Helical" evidence="2">
    <location>
        <begin position="156"/>
        <end position="180"/>
    </location>
</feature>
<dbReference type="eggNOG" id="ENOG502ZRGT">
    <property type="taxonomic scope" value="Bacteria"/>
</dbReference>
<evidence type="ECO:0000256" key="1">
    <source>
        <dbReference type="SAM" id="MobiDB-lite"/>
    </source>
</evidence>
<gene>
    <name evidence="3" type="ORF">GS4_11_01900</name>
</gene>
<reference evidence="3 4" key="1">
    <citation type="submission" date="2013-01" db="EMBL/GenBank/DDBJ databases">
        <title>Whole genome shotgun sequence of Gordonia soli NBRC 108243.</title>
        <authorList>
            <person name="Isaki-Nakamura S."/>
            <person name="Hosoyama A."/>
            <person name="Tsuchikane K."/>
            <person name="Ando Y."/>
            <person name="Baba S."/>
            <person name="Ohji S."/>
            <person name="Hamada M."/>
            <person name="Tamura T."/>
            <person name="Yamazoe A."/>
            <person name="Yamazaki S."/>
            <person name="Fujita N."/>
        </authorList>
    </citation>
    <scope>NUCLEOTIDE SEQUENCE [LARGE SCALE GENOMIC DNA]</scope>
    <source>
        <strain evidence="3 4">NBRC 108243</strain>
    </source>
</reference>
<feature type="region of interest" description="Disordered" evidence="1">
    <location>
        <begin position="310"/>
        <end position="329"/>
    </location>
</feature>
<evidence type="ECO:0000256" key="2">
    <source>
        <dbReference type="SAM" id="Phobius"/>
    </source>
</evidence>
<feature type="transmembrane region" description="Helical" evidence="2">
    <location>
        <begin position="279"/>
        <end position="304"/>
    </location>
</feature>
<sequence>MSCAPRWPLIGLIVVGAILVIAPIAGGFFYPAAQATVMLDDFRPYLAPEKIADLRGQLDQVESARGAIVAIDRVGAVDADRYPQIRDFVDRYPAIRADMSAMLDQIDSARGDFTQLDGLQPVDVLPFIPVGFGLVLIGAGAWGLRRRRRGRSVRWLGVGAGVAAAALIAVPFATGMTTAVDAGSPLLARFSTLMTTEKVRDVQGYFVVLVGAVGSIDSSYRDDVTTAGARADRGDVAAIDTLRTGWQPMSSDFAALIGTLNDNVTNYDGVRDLDDSTRAVGVGAFAAFPWFLVGGGAVALLFGLAAARPSPTTRAVDSGSRSTRKASLP</sequence>
<keyword evidence="4" id="KW-1185">Reference proteome</keyword>
<comment type="caution">
    <text evidence="3">The sequence shown here is derived from an EMBL/GenBank/DDBJ whole genome shotgun (WGS) entry which is preliminary data.</text>
</comment>
<dbReference type="EMBL" id="BANX01000011">
    <property type="protein sequence ID" value="GAC67921.1"/>
    <property type="molecule type" value="Genomic_DNA"/>
</dbReference>
<protein>
    <submittedName>
        <fullName evidence="3">Uncharacterized protein</fullName>
    </submittedName>
</protein>